<comment type="caution">
    <text evidence="1">The sequence shown here is derived from an EMBL/GenBank/DDBJ whole genome shotgun (WGS) entry which is preliminary data.</text>
</comment>
<sequence>MFIGIKFPFDKPSPEVRQLRRMLLSGISVAVTPTDIPDGYGGKSRPEVVAAFFVVDGEEYRSQMRLRHGEHMTETTGESVFQLGVASAAAKRVLDAIATDCSAYLIPEEGEGVFGRYTLCVIDSPPAK</sequence>
<organism evidence="1 2">
    <name type="scientific">Candidatus Lloydbacteria bacterium RIFCSPHIGHO2_02_FULL_54_17</name>
    <dbReference type="NCBI Taxonomy" id="1798664"/>
    <lineage>
        <taxon>Bacteria</taxon>
        <taxon>Candidatus Lloydiibacteriota</taxon>
    </lineage>
</organism>
<protein>
    <submittedName>
        <fullName evidence="1">Uncharacterized protein</fullName>
    </submittedName>
</protein>
<accession>A0A1G2DFT0</accession>
<dbReference type="EMBL" id="MHLO01000018">
    <property type="protein sequence ID" value="OGZ12459.1"/>
    <property type="molecule type" value="Genomic_DNA"/>
</dbReference>
<proteinExistence type="predicted"/>
<dbReference type="Proteomes" id="UP000178636">
    <property type="component" value="Unassembled WGS sequence"/>
</dbReference>
<dbReference type="AlphaFoldDB" id="A0A1G2DFT0"/>
<evidence type="ECO:0000313" key="1">
    <source>
        <dbReference type="EMBL" id="OGZ12459.1"/>
    </source>
</evidence>
<reference evidence="1 2" key="1">
    <citation type="journal article" date="2016" name="Nat. Commun.">
        <title>Thousands of microbial genomes shed light on interconnected biogeochemical processes in an aquifer system.</title>
        <authorList>
            <person name="Anantharaman K."/>
            <person name="Brown C.T."/>
            <person name="Hug L.A."/>
            <person name="Sharon I."/>
            <person name="Castelle C.J."/>
            <person name="Probst A.J."/>
            <person name="Thomas B.C."/>
            <person name="Singh A."/>
            <person name="Wilkins M.J."/>
            <person name="Karaoz U."/>
            <person name="Brodie E.L."/>
            <person name="Williams K.H."/>
            <person name="Hubbard S.S."/>
            <person name="Banfield J.F."/>
        </authorList>
    </citation>
    <scope>NUCLEOTIDE SEQUENCE [LARGE SCALE GENOMIC DNA]</scope>
</reference>
<evidence type="ECO:0000313" key="2">
    <source>
        <dbReference type="Proteomes" id="UP000178636"/>
    </source>
</evidence>
<name>A0A1G2DFT0_9BACT</name>
<gene>
    <name evidence="1" type="ORF">A3C93_04755</name>
</gene>